<organism evidence="3 4">
    <name type="scientific">Sphaerisporangium krabiense</name>
    <dbReference type="NCBI Taxonomy" id="763782"/>
    <lineage>
        <taxon>Bacteria</taxon>
        <taxon>Bacillati</taxon>
        <taxon>Actinomycetota</taxon>
        <taxon>Actinomycetes</taxon>
        <taxon>Streptosporangiales</taxon>
        <taxon>Streptosporangiaceae</taxon>
        <taxon>Sphaerisporangium</taxon>
    </lineage>
</organism>
<evidence type="ECO:0000256" key="1">
    <source>
        <dbReference type="SAM" id="SignalP"/>
    </source>
</evidence>
<protein>
    <submittedName>
        <fullName evidence="3">Nickel transport system substrate-binding protein</fullName>
    </submittedName>
</protein>
<evidence type="ECO:0000313" key="3">
    <source>
        <dbReference type="EMBL" id="MBB5625852.1"/>
    </source>
</evidence>
<feature type="chain" id="PRO_5038731694" evidence="1">
    <location>
        <begin position="21"/>
        <end position="530"/>
    </location>
</feature>
<dbReference type="GO" id="GO:0043190">
    <property type="term" value="C:ATP-binding cassette (ABC) transporter complex"/>
    <property type="evidence" value="ECO:0007669"/>
    <property type="project" value="InterPro"/>
</dbReference>
<dbReference type="Gene3D" id="3.10.105.10">
    <property type="entry name" value="Dipeptide-binding Protein, Domain 3"/>
    <property type="match status" value="1"/>
</dbReference>
<dbReference type="GO" id="GO:0030288">
    <property type="term" value="C:outer membrane-bounded periplasmic space"/>
    <property type="evidence" value="ECO:0007669"/>
    <property type="project" value="TreeGrafter"/>
</dbReference>
<dbReference type="PROSITE" id="PS51257">
    <property type="entry name" value="PROKAR_LIPOPROTEIN"/>
    <property type="match status" value="1"/>
</dbReference>
<comment type="caution">
    <text evidence="3">The sequence shown here is derived from an EMBL/GenBank/DDBJ whole genome shotgun (WGS) entry which is preliminary data.</text>
</comment>
<gene>
    <name evidence="3" type="ORF">BJ981_001551</name>
</gene>
<dbReference type="Gene3D" id="3.40.190.10">
    <property type="entry name" value="Periplasmic binding protein-like II"/>
    <property type="match status" value="1"/>
</dbReference>
<evidence type="ECO:0000259" key="2">
    <source>
        <dbReference type="Pfam" id="PF00496"/>
    </source>
</evidence>
<dbReference type="PIRSF" id="PIRSF002741">
    <property type="entry name" value="MppA"/>
    <property type="match status" value="1"/>
</dbReference>
<dbReference type="PANTHER" id="PTHR30290:SF37">
    <property type="entry name" value="NICKEL-BINDING PERIPLASMIC PROTEIN"/>
    <property type="match status" value="1"/>
</dbReference>
<accession>A0A7W9DNY7</accession>
<dbReference type="InterPro" id="IPR000914">
    <property type="entry name" value="SBP_5_dom"/>
</dbReference>
<feature type="signal peptide" evidence="1">
    <location>
        <begin position="1"/>
        <end position="20"/>
    </location>
</feature>
<keyword evidence="4" id="KW-1185">Reference proteome</keyword>
<dbReference type="Proteomes" id="UP000588112">
    <property type="component" value="Unassembled WGS sequence"/>
</dbReference>
<feature type="domain" description="Solute-binding protein family 5" evidence="2">
    <location>
        <begin position="85"/>
        <end position="450"/>
    </location>
</feature>
<dbReference type="SUPFAM" id="SSF53850">
    <property type="entry name" value="Periplasmic binding protein-like II"/>
    <property type="match status" value="1"/>
</dbReference>
<keyword evidence="1" id="KW-0732">Signal</keyword>
<dbReference type="AlphaFoldDB" id="A0A7W9DNY7"/>
<dbReference type="Pfam" id="PF00496">
    <property type="entry name" value="SBP_bac_5"/>
    <property type="match status" value="1"/>
</dbReference>
<dbReference type="EMBL" id="JACHBR010000001">
    <property type="protein sequence ID" value="MBB5625852.1"/>
    <property type="molecule type" value="Genomic_DNA"/>
</dbReference>
<name>A0A7W9DNY7_9ACTN</name>
<dbReference type="PANTHER" id="PTHR30290">
    <property type="entry name" value="PERIPLASMIC BINDING COMPONENT OF ABC TRANSPORTER"/>
    <property type="match status" value="1"/>
</dbReference>
<dbReference type="GO" id="GO:1904680">
    <property type="term" value="F:peptide transmembrane transporter activity"/>
    <property type="evidence" value="ECO:0007669"/>
    <property type="project" value="TreeGrafter"/>
</dbReference>
<dbReference type="GO" id="GO:0015833">
    <property type="term" value="P:peptide transport"/>
    <property type="evidence" value="ECO:0007669"/>
    <property type="project" value="TreeGrafter"/>
</dbReference>
<dbReference type="InterPro" id="IPR039424">
    <property type="entry name" value="SBP_5"/>
</dbReference>
<proteinExistence type="predicted"/>
<dbReference type="RefSeq" id="WP_184609361.1">
    <property type="nucleotide sequence ID" value="NZ_BOOS01000037.1"/>
</dbReference>
<reference evidence="3 4" key="1">
    <citation type="submission" date="2020-08" db="EMBL/GenBank/DDBJ databases">
        <title>Sequencing the genomes of 1000 actinobacteria strains.</title>
        <authorList>
            <person name="Klenk H.-P."/>
        </authorList>
    </citation>
    <scope>NUCLEOTIDE SEQUENCE [LARGE SCALE GENOMIC DNA]</scope>
    <source>
        <strain evidence="3 4">DSM 45790</strain>
    </source>
</reference>
<dbReference type="InterPro" id="IPR030678">
    <property type="entry name" value="Peptide/Ni-bd"/>
</dbReference>
<evidence type="ECO:0000313" key="4">
    <source>
        <dbReference type="Proteomes" id="UP000588112"/>
    </source>
</evidence>
<sequence>MPRPRSLVAALAVSLAFAGACSSGSGGAPASGASGSTSGASASTTLRIGLSAESGALDPHAFTGNFLLLDAIYEPLVTYGENGRLEPGLAESWTVAKDGKQVTFDLRDGVRFTDGAPVDAAAVKWNFDRWVGNERFSFFRASKVITAVEAPDPDTVVLKLSEPYEPLLQEMSIVRPVRLLSPKSVAADGRFQNAVGTGAWKLVSNTATGAVLERNDGYWGQKPRLKRLEFKVIPDSQARIDAMANGELDLAGGPYLAPITPVEARSLSGRDDVKLLTGAPDVSIMLGFNPKGPAGDKAVREAVIKSIDTASLAKALFLGQARPARRVFPPDVPDSGTDLRLGFDPAGAAGALDAAGYTLGGKTRVKDGKPLSLRLLIPAAPAEGQLDPRTMAAAIAAALGQVGIGVEITPVDAAAYYDERAEGRYDITFFETLGAPYDPSSSIVSLFTGDARAPLWATPATEDLVDKALFARDPASRATAYQALYDAVAADAGFVPLVYRPRLWAVRGEVRGFAVPATDVDLDLTGVTIG</sequence>